<dbReference type="GO" id="GO:0050664">
    <property type="term" value="F:oxidoreductase activity, acting on NAD(P)H, oxygen as acceptor"/>
    <property type="evidence" value="ECO:0007669"/>
    <property type="project" value="TreeGrafter"/>
</dbReference>
<dbReference type="Pfam" id="PF00106">
    <property type="entry name" value="adh_short"/>
    <property type="match status" value="1"/>
</dbReference>
<organism evidence="5 6">
    <name type="scientific">Actinocorallia herbida</name>
    <dbReference type="NCBI Taxonomy" id="58109"/>
    <lineage>
        <taxon>Bacteria</taxon>
        <taxon>Bacillati</taxon>
        <taxon>Actinomycetota</taxon>
        <taxon>Actinomycetes</taxon>
        <taxon>Streptosporangiales</taxon>
        <taxon>Thermomonosporaceae</taxon>
        <taxon>Actinocorallia</taxon>
    </lineage>
</organism>
<comment type="similarity">
    <text evidence="1 3">Belongs to the short-chain dehydrogenases/reductases (SDR) family.</text>
</comment>
<evidence type="ECO:0000313" key="5">
    <source>
        <dbReference type="EMBL" id="ROO87949.1"/>
    </source>
</evidence>
<dbReference type="InterPro" id="IPR057326">
    <property type="entry name" value="KR_dom"/>
</dbReference>
<dbReference type="InterPro" id="IPR036291">
    <property type="entry name" value="NAD(P)-bd_dom_sf"/>
</dbReference>
<dbReference type="InterPro" id="IPR002347">
    <property type="entry name" value="SDR_fam"/>
</dbReference>
<keyword evidence="2" id="KW-0560">Oxidoreductase</keyword>
<dbReference type="Proteomes" id="UP000272400">
    <property type="component" value="Unassembled WGS sequence"/>
</dbReference>
<protein>
    <submittedName>
        <fullName evidence="5">NADP-dependent 3-hydroxy acid dehydrogenase YdfG</fullName>
    </submittedName>
</protein>
<dbReference type="PANTHER" id="PTHR43008">
    <property type="entry name" value="BENZIL REDUCTASE"/>
    <property type="match status" value="1"/>
</dbReference>
<sequence length="277" mass="29601">MERLDDKVAVVTGGANGIGAGIGRALAQAGAHVVVADVDRSAAEITAGELGRIGVRTLAVECDVRERAAVEALAEHSWQAFGRVDVMVNNAGVLPPVGRLVDLAEQEVRRVLDVNVVGVWQGCSVFGRRFIEQGTPAHILNTGSENSLGIPHTGAAAYTASKHAVLGLSDVLRRELPEFIGVSVLCPGMVATRLGSAEPNPVLAAGMDADAVGRRAVEGILRGDFYILTHPPVVELARERWEELSTAFGVQAPRFPGDEELDTREILRRNRQARRNR</sequence>
<dbReference type="PRINTS" id="PR00080">
    <property type="entry name" value="SDRFAMILY"/>
</dbReference>
<evidence type="ECO:0000313" key="6">
    <source>
        <dbReference type="Proteomes" id="UP000272400"/>
    </source>
</evidence>
<dbReference type="PANTHER" id="PTHR43008:SF4">
    <property type="entry name" value="CHAIN DEHYDROGENASE, PUTATIVE (AFU_ORTHOLOGUE AFUA_4G08710)-RELATED"/>
    <property type="match status" value="1"/>
</dbReference>
<dbReference type="CDD" id="cd05233">
    <property type="entry name" value="SDR_c"/>
    <property type="match status" value="1"/>
</dbReference>
<evidence type="ECO:0000256" key="3">
    <source>
        <dbReference type="RuleBase" id="RU000363"/>
    </source>
</evidence>
<accession>A0A3N1D353</accession>
<gene>
    <name evidence="5" type="ORF">EDD29_5598</name>
</gene>
<evidence type="ECO:0000256" key="1">
    <source>
        <dbReference type="ARBA" id="ARBA00006484"/>
    </source>
</evidence>
<dbReference type="AlphaFoldDB" id="A0A3N1D353"/>
<comment type="caution">
    <text evidence="5">The sequence shown here is derived from an EMBL/GenBank/DDBJ whole genome shotgun (WGS) entry which is preliminary data.</text>
</comment>
<dbReference type="RefSeq" id="WP_170201606.1">
    <property type="nucleotide sequence ID" value="NZ_RJKE01000001.1"/>
</dbReference>
<evidence type="ECO:0000256" key="2">
    <source>
        <dbReference type="ARBA" id="ARBA00023002"/>
    </source>
</evidence>
<reference evidence="5 6" key="1">
    <citation type="submission" date="2018-11" db="EMBL/GenBank/DDBJ databases">
        <title>Sequencing the genomes of 1000 actinobacteria strains.</title>
        <authorList>
            <person name="Klenk H.-P."/>
        </authorList>
    </citation>
    <scope>NUCLEOTIDE SEQUENCE [LARGE SCALE GENOMIC DNA]</scope>
    <source>
        <strain evidence="5 6">DSM 44254</strain>
    </source>
</reference>
<dbReference type="Gene3D" id="3.40.50.720">
    <property type="entry name" value="NAD(P)-binding Rossmann-like Domain"/>
    <property type="match status" value="1"/>
</dbReference>
<dbReference type="SMART" id="SM00822">
    <property type="entry name" value="PKS_KR"/>
    <property type="match status" value="1"/>
</dbReference>
<evidence type="ECO:0000259" key="4">
    <source>
        <dbReference type="SMART" id="SM00822"/>
    </source>
</evidence>
<feature type="domain" description="Ketoreductase" evidence="4">
    <location>
        <begin position="7"/>
        <end position="193"/>
    </location>
</feature>
<name>A0A3N1D353_9ACTN</name>
<proteinExistence type="inferred from homology"/>
<keyword evidence="6" id="KW-1185">Reference proteome</keyword>
<dbReference type="EMBL" id="RJKE01000001">
    <property type="protein sequence ID" value="ROO87949.1"/>
    <property type="molecule type" value="Genomic_DNA"/>
</dbReference>
<dbReference type="PRINTS" id="PR00081">
    <property type="entry name" value="GDHRDH"/>
</dbReference>
<dbReference type="SUPFAM" id="SSF51735">
    <property type="entry name" value="NAD(P)-binding Rossmann-fold domains"/>
    <property type="match status" value="1"/>
</dbReference>